<dbReference type="EC" id="2.7.13.3" evidence="3"/>
<evidence type="ECO:0000259" key="11">
    <source>
        <dbReference type="PROSITE" id="PS50109"/>
    </source>
</evidence>
<evidence type="ECO:0000313" key="14">
    <source>
        <dbReference type="Proteomes" id="UP000581769"/>
    </source>
</evidence>
<organism evidence="13 14">
    <name type="scientific">Amycolatopsis jiangsuensis</name>
    <dbReference type="NCBI Taxonomy" id="1181879"/>
    <lineage>
        <taxon>Bacteria</taxon>
        <taxon>Bacillati</taxon>
        <taxon>Actinomycetota</taxon>
        <taxon>Actinomycetes</taxon>
        <taxon>Pseudonocardiales</taxon>
        <taxon>Pseudonocardiaceae</taxon>
        <taxon>Amycolatopsis</taxon>
    </lineage>
</organism>
<gene>
    <name evidence="13" type="ORF">BJY18_002855</name>
</gene>
<dbReference type="RefSeq" id="WP_184780414.1">
    <property type="nucleotide sequence ID" value="NZ_JACHMG010000001.1"/>
</dbReference>
<dbReference type="InterPro" id="IPR050428">
    <property type="entry name" value="TCS_sensor_his_kinase"/>
</dbReference>
<evidence type="ECO:0000256" key="2">
    <source>
        <dbReference type="ARBA" id="ARBA00004236"/>
    </source>
</evidence>
<protein>
    <recommendedName>
        <fullName evidence="3">histidine kinase</fullName>
        <ecNumber evidence="3">2.7.13.3</ecNumber>
    </recommendedName>
</protein>
<keyword evidence="9" id="KW-0902">Two-component regulatory system</keyword>
<dbReference type="PROSITE" id="PS50109">
    <property type="entry name" value="HIS_KIN"/>
    <property type="match status" value="1"/>
</dbReference>
<evidence type="ECO:0000313" key="13">
    <source>
        <dbReference type="EMBL" id="MBB4685370.1"/>
    </source>
</evidence>
<dbReference type="SUPFAM" id="SSF55874">
    <property type="entry name" value="ATPase domain of HSP90 chaperone/DNA topoisomerase II/histidine kinase"/>
    <property type="match status" value="1"/>
</dbReference>
<evidence type="ECO:0000256" key="8">
    <source>
        <dbReference type="ARBA" id="ARBA00022989"/>
    </source>
</evidence>
<feature type="domain" description="HAMP" evidence="12">
    <location>
        <begin position="188"/>
        <end position="240"/>
    </location>
</feature>
<dbReference type="GO" id="GO:0005886">
    <property type="term" value="C:plasma membrane"/>
    <property type="evidence" value="ECO:0007669"/>
    <property type="project" value="UniProtKB-SubCell"/>
</dbReference>
<dbReference type="InterPro" id="IPR004358">
    <property type="entry name" value="Sig_transdc_His_kin-like_C"/>
</dbReference>
<dbReference type="PRINTS" id="PR00344">
    <property type="entry name" value="BCTRLSENSOR"/>
</dbReference>
<evidence type="ECO:0000256" key="9">
    <source>
        <dbReference type="ARBA" id="ARBA00023012"/>
    </source>
</evidence>
<sequence>MRWWWPRGLRPRLLVAFVLVTVLGAAAAAWSSAGTASTALVDSAQRRLSDALVSQIGAVTPRLTYPPDQDALDRLRSAAGPNTVVTYRDLRAEAGVEPASDALRAAVRSQNGLVTERVTVGSTPWLVIGTPVLRTAPDGTRTPSGIEVYSAHDLTEVEQQIDGLATNAAATAAVALPLAILLALLAARSVLRPVRELRDTARRLTDGDLDARAPPQGADELAQLTVSINEMAESVQTSMTAMQRMQTDARRFAADVSHELRTPLSTLTAVMEVLETAAGGMEPDARESAQLAITETHRLVRLVEDLMEVSRFDAGTAQLRIDQVDVAAAVADCLRARGWTEQVELAPAKGIVLGLDRRRLDVILANLVGNALRHGAPPVRVRIFLSGTQVLVAVTDHGPGLPKEVLPHVFDRFYKADAARTRTPGSGLGLAIALENARLHGGTLTAENVDGGARFVLRLPREGQ</sequence>
<comment type="subcellular location">
    <subcellularLocation>
        <location evidence="2">Cell membrane</location>
    </subcellularLocation>
</comment>
<evidence type="ECO:0000256" key="10">
    <source>
        <dbReference type="ARBA" id="ARBA00023136"/>
    </source>
</evidence>
<keyword evidence="5 13" id="KW-0808">Transferase</keyword>
<evidence type="ECO:0000256" key="3">
    <source>
        <dbReference type="ARBA" id="ARBA00012438"/>
    </source>
</evidence>
<reference evidence="13 14" key="1">
    <citation type="submission" date="2020-08" db="EMBL/GenBank/DDBJ databases">
        <title>Sequencing the genomes of 1000 actinobacteria strains.</title>
        <authorList>
            <person name="Klenk H.-P."/>
        </authorList>
    </citation>
    <scope>NUCLEOTIDE SEQUENCE [LARGE SCALE GENOMIC DNA]</scope>
    <source>
        <strain evidence="13 14">DSM 45859</strain>
    </source>
</reference>
<dbReference type="CDD" id="cd06225">
    <property type="entry name" value="HAMP"/>
    <property type="match status" value="1"/>
</dbReference>
<evidence type="ECO:0000259" key="12">
    <source>
        <dbReference type="PROSITE" id="PS50885"/>
    </source>
</evidence>
<dbReference type="Pfam" id="PF02518">
    <property type="entry name" value="HATPase_c"/>
    <property type="match status" value="1"/>
</dbReference>
<dbReference type="InterPro" id="IPR003594">
    <property type="entry name" value="HATPase_dom"/>
</dbReference>
<accession>A0A840IU20</accession>
<comment type="caution">
    <text evidence="13">The sequence shown here is derived from an EMBL/GenBank/DDBJ whole genome shotgun (WGS) entry which is preliminary data.</text>
</comment>
<dbReference type="EMBL" id="JACHMG010000001">
    <property type="protein sequence ID" value="MBB4685370.1"/>
    <property type="molecule type" value="Genomic_DNA"/>
</dbReference>
<keyword evidence="7 13" id="KW-0418">Kinase</keyword>
<dbReference type="InterPro" id="IPR036890">
    <property type="entry name" value="HATPase_C_sf"/>
</dbReference>
<dbReference type="PANTHER" id="PTHR45436">
    <property type="entry name" value="SENSOR HISTIDINE KINASE YKOH"/>
    <property type="match status" value="1"/>
</dbReference>
<dbReference type="GO" id="GO:0000155">
    <property type="term" value="F:phosphorelay sensor kinase activity"/>
    <property type="evidence" value="ECO:0007669"/>
    <property type="project" value="InterPro"/>
</dbReference>
<dbReference type="Gene3D" id="1.10.287.130">
    <property type="match status" value="1"/>
</dbReference>
<dbReference type="Proteomes" id="UP000581769">
    <property type="component" value="Unassembled WGS sequence"/>
</dbReference>
<dbReference type="AlphaFoldDB" id="A0A840IU20"/>
<evidence type="ECO:0000256" key="1">
    <source>
        <dbReference type="ARBA" id="ARBA00000085"/>
    </source>
</evidence>
<keyword evidence="10" id="KW-0472">Membrane</keyword>
<dbReference type="InterPro" id="IPR003661">
    <property type="entry name" value="HisK_dim/P_dom"/>
</dbReference>
<keyword evidence="8" id="KW-1133">Transmembrane helix</keyword>
<dbReference type="Gene3D" id="3.30.565.10">
    <property type="entry name" value="Histidine kinase-like ATPase, C-terminal domain"/>
    <property type="match status" value="1"/>
</dbReference>
<evidence type="ECO:0000256" key="6">
    <source>
        <dbReference type="ARBA" id="ARBA00022692"/>
    </source>
</evidence>
<keyword evidence="14" id="KW-1185">Reference proteome</keyword>
<keyword evidence="4" id="KW-0597">Phosphoprotein</keyword>
<dbReference type="SUPFAM" id="SSF158472">
    <property type="entry name" value="HAMP domain-like"/>
    <property type="match status" value="1"/>
</dbReference>
<comment type="catalytic activity">
    <reaction evidence="1">
        <text>ATP + protein L-histidine = ADP + protein N-phospho-L-histidine.</text>
        <dbReference type="EC" id="2.7.13.3"/>
    </reaction>
</comment>
<name>A0A840IU20_9PSEU</name>
<dbReference type="InterPro" id="IPR003660">
    <property type="entry name" value="HAMP_dom"/>
</dbReference>
<dbReference type="CDD" id="cd00082">
    <property type="entry name" value="HisKA"/>
    <property type="match status" value="1"/>
</dbReference>
<evidence type="ECO:0000256" key="7">
    <source>
        <dbReference type="ARBA" id="ARBA00022777"/>
    </source>
</evidence>
<dbReference type="SMART" id="SM00387">
    <property type="entry name" value="HATPase_c"/>
    <property type="match status" value="1"/>
</dbReference>
<dbReference type="InterPro" id="IPR036097">
    <property type="entry name" value="HisK_dim/P_sf"/>
</dbReference>
<keyword evidence="6" id="KW-0812">Transmembrane</keyword>
<proteinExistence type="predicted"/>
<dbReference type="Gene3D" id="6.10.340.10">
    <property type="match status" value="1"/>
</dbReference>
<dbReference type="InterPro" id="IPR005467">
    <property type="entry name" value="His_kinase_dom"/>
</dbReference>
<evidence type="ECO:0000256" key="4">
    <source>
        <dbReference type="ARBA" id="ARBA00022553"/>
    </source>
</evidence>
<dbReference type="SUPFAM" id="SSF47384">
    <property type="entry name" value="Homodimeric domain of signal transducing histidine kinase"/>
    <property type="match status" value="1"/>
</dbReference>
<dbReference type="PANTHER" id="PTHR45436:SF5">
    <property type="entry name" value="SENSOR HISTIDINE KINASE TRCS"/>
    <property type="match status" value="1"/>
</dbReference>
<dbReference type="SMART" id="SM00388">
    <property type="entry name" value="HisKA"/>
    <property type="match status" value="1"/>
</dbReference>
<dbReference type="Pfam" id="PF00672">
    <property type="entry name" value="HAMP"/>
    <property type="match status" value="1"/>
</dbReference>
<dbReference type="FunFam" id="1.10.287.130:FF:000001">
    <property type="entry name" value="Two-component sensor histidine kinase"/>
    <property type="match status" value="1"/>
</dbReference>
<evidence type="ECO:0000256" key="5">
    <source>
        <dbReference type="ARBA" id="ARBA00022679"/>
    </source>
</evidence>
<dbReference type="PROSITE" id="PS50885">
    <property type="entry name" value="HAMP"/>
    <property type="match status" value="1"/>
</dbReference>
<feature type="domain" description="Histidine kinase" evidence="11">
    <location>
        <begin position="255"/>
        <end position="463"/>
    </location>
</feature>
<dbReference type="Pfam" id="PF00512">
    <property type="entry name" value="HisKA"/>
    <property type="match status" value="1"/>
</dbReference>
<dbReference type="SMART" id="SM00304">
    <property type="entry name" value="HAMP"/>
    <property type="match status" value="1"/>
</dbReference>
<dbReference type="CDD" id="cd00075">
    <property type="entry name" value="HATPase"/>
    <property type="match status" value="1"/>
</dbReference>